<name>A0A512PPM5_9LACO</name>
<comment type="caution">
    <text evidence="1">The sequence shown here is derived from an EMBL/GenBank/DDBJ whole genome shotgun (WGS) entry which is preliminary data.</text>
</comment>
<proteinExistence type="predicted"/>
<reference evidence="1 2" key="1">
    <citation type="submission" date="2019-07" db="EMBL/GenBank/DDBJ databases">
        <title>Whole genome shotgun sequence of Lactobacillus rapi NBRC 109618.</title>
        <authorList>
            <person name="Hosoyama A."/>
            <person name="Uohara A."/>
            <person name="Ohji S."/>
            <person name="Ichikawa N."/>
        </authorList>
    </citation>
    <scope>NUCLEOTIDE SEQUENCE [LARGE SCALE GENOMIC DNA]</scope>
    <source>
        <strain evidence="1 2">NBRC 109618</strain>
    </source>
</reference>
<sequence length="46" mass="5311">MSYLISNYKYKNADIFDFKLSNTDMKMINGFHGKFGLATNPDTATW</sequence>
<evidence type="ECO:0000313" key="1">
    <source>
        <dbReference type="EMBL" id="GEP73140.1"/>
    </source>
</evidence>
<gene>
    <name evidence="1" type="ORF">LRA02_20080</name>
</gene>
<accession>A0A512PPM5</accession>
<dbReference type="AlphaFoldDB" id="A0A512PPM5"/>
<organism evidence="1 2">
    <name type="scientific">Lentilactobacillus rapi</name>
    <dbReference type="NCBI Taxonomy" id="481723"/>
    <lineage>
        <taxon>Bacteria</taxon>
        <taxon>Bacillati</taxon>
        <taxon>Bacillota</taxon>
        <taxon>Bacilli</taxon>
        <taxon>Lactobacillales</taxon>
        <taxon>Lactobacillaceae</taxon>
        <taxon>Lentilactobacillus</taxon>
    </lineage>
</organism>
<evidence type="ECO:0000313" key="2">
    <source>
        <dbReference type="Proteomes" id="UP000321569"/>
    </source>
</evidence>
<dbReference type="EMBL" id="BKAM01000053">
    <property type="protein sequence ID" value="GEP73140.1"/>
    <property type="molecule type" value="Genomic_DNA"/>
</dbReference>
<protein>
    <submittedName>
        <fullName evidence="1">Uncharacterized protein</fullName>
    </submittedName>
</protein>
<dbReference type="Proteomes" id="UP000321569">
    <property type="component" value="Unassembled WGS sequence"/>
</dbReference>
<dbReference type="RefSeq" id="WP_225427347.1">
    <property type="nucleotide sequence ID" value="NZ_BKAM01000053.1"/>
</dbReference>